<reference evidence="1 2" key="1">
    <citation type="submission" date="2024-02" db="EMBL/GenBank/DDBJ databases">
        <authorList>
            <person name="Chen Y."/>
            <person name="Shah S."/>
            <person name="Dougan E. K."/>
            <person name="Thang M."/>
            <person name="Chan C."/>
        </authorList>
    </citation>
    <scope>NUCLEOTIDE SEQUENCE [LARGE SCALE GENOMIC DNA]</scope>
</reference>
<dbReference type="Proteomes" id="UP001642464">
    <property type="component" value="Unassembled WGS sequence"/>
</dbReference>
<name>A0ABP0L4K8_9DINO</name>
<gene>
    <name evidence="1" type="ORF">SCF082_LOCUS20738</name>
</gene>
<protein>
    <submittedName>
        <fullName evidence="1">Lipase</fullName>
    </submittedName>
</protein>
<evidence type="ECO:0000313" key="1">
    <source>
        <dbReference type="EMBL" id="CAK9034079.1"/>
    </source>
</evidence>
<organism evidence="1 2">
    <name type="scientific">Durusdinium trenchii</name>
    <dbReference type="NCBI Taxonomy" id="1381693"/>
    <lineage>
        <taxon>Eukaryota</taxon>
        <taxon>Sar</taxon>
        <taxon>Alveolata</taxon>
        <taxon>Dinophyceae</taxon>
        <taxon>Suessiales</taxon>
        <taxon>Symbiodiniaceae</taxon>
        <taxon>Durusdinium</taxon>
    </lineage>
</organism>
<dbReference type="EMBL" id="CAXAMM010014558">
    <property type="protein sequence ID" value="CAK9034079.1"/>
    <property type="molecule type" value="Genomic_DNA"/>
</dbReference>
<comment type="caution">
    <text evidence="1">The sequence shown here is derived from an EMBL/GenBank/DDBJ whole genome shotgun (WGS) entry which is preliminary data.</text>
</comment>
<sequence length="224" mass="24878">MAFAGSIQDRLRGRDEVKRYRGYPVNVSGHVEKLQDYSHSCHHLGEIKEQQRRIEALEEKLRRSDEAKLQMKTEIDLLKDQLQEKEFVQKRNETIIESQKLAIAQLQLALGNSQRAVESIFNESNGREIQRELENTDAQLRDALRPKPAPAPLTTPLRPGPGATLRPSTTSPWGAWAGRASATDAEDATASEVSEDAAPTAKLYTPGTATTRESRSPSPGAAYF</sequence>
<accession>A0ABP0L4K8</accession>
<proteinExistence type="predicted"/>
<evidence type="ECO:0000313" key="2">
    <source>
        <dbReference type="Proteomes" id="UP001642464"/>
    </source>
</evidence>
<keyword evidence="2" id="KW-1185">Reference proteome</keyword>